<comment type="caution">
    <text evidence="1">The sequence shown here is derived from an EMBL/GenBank/DDBJ whole genome shotgun (WGS) entry which is preliminary data.</text>
</comment>
<evidence type="ECO:0000313" key="2">
    <source>
        <dbReference type="Proteomes" id="UP000033612"/>
    </source>
</evidence>
<dbReference type="Proteomes" id="UP000033612">
    <property type="component" value="Unassembled WGS sequence"/>
</dbReference>
<dbReference type="AlphaFoldDB" id="A0A0F4LIU2"/>
<dbReference type="PATRIC" id="fig|1218506.3.peg.960"/>
<dbReference type="STRING" id="1218506.JF75_09010"/>
<protein>
    <recommendedName>
        <fullName evidence="3">Tetratricopeptide repeat protein</fullName>
    </recommendedName>
</protein>
<accession>A0A0F4LIU2</accession>
<sequence>MMTSLSQKNLINLAKRNEANGDMVQAIQNLEEALRDGHSNEVVLNLCDFYLKNKQSYSAYELIKEEKDLFTDSEIFAKYSKILSENHFLIEALEVKNITDYELPYSVEPVNSTVQQKIMVTFRQKAKPTKYDYDQLFKLDLSNFKNFAQSLLIDPSLNFAVRLVLCEDLFRLGLKNKFKVLVLGQEEEFIPQKINLLEKEPVYREVVSGIGSRYYHQPSQLPAVLGEVNLILGSLYPKLNKYVDDPDSFASDIASYIDNHDGRSNQKLFEKIDNNISE</sequence>
<evidence type="ECO:0000313" key="1">
    <source>
        <dbReference type="EMBL" id="KJY58258.1"/>
    </source>
</evidence>
<gene>
    <name evidence="1" type="ORF">JF75_09010</name>
</gene>
<name>A0A0F4LIU2_9LACO</name>
<dbReference type="EMBL" id="JXLH01000014">
    <property type="protein sequence ID" value="KJY58258.1"/>
    <property type="molecule type" value="Genomic_DNA"/>
</dbReference>
<dbReference type="HOGENOM" id="CLU_1003965_0_0_9"/>
<keyword evidence="2" id="KW-1185">Reference proteome</keyword>
<reference evidence="1 2" key="1">
    <citation type="submission" date="2015-01" db="EMBL/GenBank/DDBJ databases">
        <title>Comparative genomics of the lactic acid bacteria isolated from the honey bee gut.</title>
        <authorList>
            <person name="Ellegaard K.M."/>
            <person name="Tamarit D."/>
            <person name="Javelind E."/>
            <person name="Olofsson T."/>
            <person name="Andersson S.G."/>
            <person name="Vasquez A."/>
        </authorList>
    </citation>
    <scope>NUCLEOTIDE SEQUENCE [LARGE SCALE GENOMIC DNA]</scope>
    <source>
        <strain evidence="1 2">Hma2</strain>
    </source>
</reference>
<proteinExistence type="predicted"/>
<evidence type="ECO:0008006" key="3">
    <source>
        <dbReference type="Google" id="ProtNLM"/>
    </source>
</evidence>
<organism evidence="1 2">
    <name type="scientific">Lactobacillus kimbladii</name>
    <dbReference type="NCBI Taxonomy" id="1218506"/>
    <lineage>
        <taxon>Bacteria</taxon>
        <taxon>Bacillati</taxon>
        <taxon>Bacillota</taxon>
        <taxon>Bacilli</taxon>
        <taxon>Lactobacillales</taxon>
        <taxon>Lactobacillaceae</taxon>
        <taxon>Lactobacillus</taxon>
    </lineage>
</organism>